<keyword evidence="4" id="KW-1185">Reference proteome</keyword>
<organism evidence="3 4">
    <name type="scientific">Parascedosporium putredinis</name>
    <dbReference type="NCBI Taxonomy" id="1442378"/>
    <lineage>
        <taxon>Eukaryota</taxon>
        <taxon>Fungi</taxon>
        <taxon>Dikarya</taxon>
        <taxon>Ascomycota</taxon>
        <taxon>Pezizomycotina</taxon>
        <taxon>Sordariomycetes</taxon>
        <taxon>Hypocreomycetidae</taxon>
        <taxon>Microascales</taxon>
        <taxon>Microascaceae</taxon>
        <taxon>Parascedosporium</taxon>
    </lineage>
</organism>
<gene>
    <name evidence="3" type="ORF">PPNO1_LOCUS3214</name>
</gene>
<sequence length="277" mass="30943">MRSVSLLSLGALAPLAALAAPTSLNGNIFKRENLCSLSEPPENCQPDPNVSVEETARRAYEFYRAFIVDGDPRKMFSLIDTVYKQNTPGYASGPNAIWPLFCGGRIVGTEANTGWCFDAATNMSYARYATIDRWRWVDGCVHEHWDQGEKMPPQDACFVLPAEGEEPVEETPVVPTEQESGEEEPIEEVPAEEEPVEEVPAEGEPVEEEPVEEEPVEEEPAEEEPAEEEPVEEEDDVCEEPVEEEPVEEEPVEEEPVEEEPVEEEPVEEEEPADEEP</sequence>
<feature type="compositionally biased region" description="Acidic residues" evidence="1">
    <location>
        <begin position="179"/>
        <end position="277"/>
    </location>
</feature>
<feature type="region of interest" description="Disordered" evidence="1">
    <location>
        <begin position="164"/>
        <end position="277"/>
    </location>
</feature>
<feature type="signal peptide" evidence="2">
    <location>
        <begin position="1"/>
        <end position="19"/>
    </location>
</feature>
<dbReference type="Proteomes" id="UP000838763">
    <property type="component" value="Unassembled WGS sequence"/>
</dbReference>
<reference evidence="3" key="1">
    <citation type="submission" date="2022-11" db="EMBL/GenBank/DDBJ databases">
        <authorList>
            <person name="Scott C."/>
            <person name="Bruce N."/>
        </authorList>
    </citation>
    <scope>NUCLEOTIDE SEQUENCE</scope>
</reference>
<protein>
    <submittedName>
        <fullName evidence="3">Uncharacterized protein</fullName>
    </submittedName>
</protein>
<dbReference type="AlphaFoldDB" id="A0A9P1M9M3"/>
<dbReference type="OrthoDB" id="2820488at2759"/>
<feature type="chain" id="PRO_5040254873" evidence="2">
    <location>
        <begin position="20"/>
        <end position="277"/>
    </location>
</feature>
<accession>A0A9P1M9M3</accession>
<proteinExistence type="predicted"/>
<evidence type="ECO:0000256" key="2">
    <source>
        <dbReference type="SAM" id="SignalP"/>
    </source>
</evidence>
<name>A0A9P1M9M3_9PEZI</name>
<evidence type="ECO:0000313" key="3">
    <source>
        <dbReference type="EMBL" id="CAI4213466.1"/>
    </source>
</evidence>
<dbReference type="EMBL" id="CALLCH030000008">
    <property type="protein sequence ID" value="CAI4213466.1"/>
    <property type="molecule type" value="Genomic_DNA"/>
</dbReference>
<keyword evidence="2" id="KW-0732">Signal</keyword>
<comment type="caution">
    <text evidence="3">The sequence shown here is derived from an EMBL/GenBank/DDBJ whole genome shotgun (WGS) entry which is preliminary data.</text>
</comment>
<evidence type="ECO:0000256" key="1">
    <source>
        <dbReference type="SAM" id="MobiDB-lite"/>
    </source>
</evidence>
<evidence type="ECO:0000313" key="4">
    <source>
        <dbReference type="Proteomes" id="UP000838763"/>
    </source>
</evidence>